<dbReference type="Gene3D" id="1.10.150.690">
    <property type="entry name" value="DUF2063"/>
    <property type="match status" value="1"/>
</dbReference>
<name>A0AAX2A7T8_9BACT</name>
<dbReference type="Proteomes" id="UP000289193">
    <property type="component" value="Unassembled WGS sequence"/>
</dbReference>
<feature type="domain" description="Putative DNA-binding" evidence="1">
    <location>
        <begin position="16"/>
        <end position="95"/>
    </location>
</feature>
<dbReference type="InterPro" id="IPR044922">
    <property type="entry name" value="DUF2063_N_sf"/>
</dbReference>
<keyword evidence="3" id="KW-1185">Reference proteome</keyword>
<protein>
    <recommendedName>
        <fullName evidence="1">Putative DNA-binding domain-containing protein</fullName>
    </recommendedName>
</protein>
<dbReference type="AlphaFoldDB" id="A0AAX2A7T8"/>
<dbReference type="InterPro" id="IPR018640">
    <property type="entry name" value="DUF2063"/>
</dbReference>
<dbReference type="Gene3D" id="3.90.930.50">
    <property type="match status" value="1"/>
</dbReference>
<comment type="caution">
    <text evidence="2">The sequence shown here is derived from an EMBL/GenBank/DDBJ whole genome shotgun (WGS) entry which is preliminary data.</text>
</comment>
<sequence length="239" mass="29070">MFNKEIKVPKQVLEKQIQERFLDNLLTQTDEVANSSVAVYQKLVYLRYHEVIKNSFPLFMEVIKDKSLEASIKAFMKNAPKTPFVWQMANDYRKFVKKNRIFDDKKYIYELLYYDWIEIELYMKEYKDIKQKKFSYKNSYKLSKSARIKRFKYDLINKELTSKRENFLVIYYDFETNEVVYREINPIIYYLLKKLDKKQTIGNLLKQLCKENDIEFKEAKKLLYEPLSELNSNGVIFFK</sequence>
<evidence type="ECO:0000313" key="3">
    <source>
        <dbReference type="Proteomes" id="UP000289193"/>
    </source>
</evidence>
<dbReference type="EMBL" id="PDKM01000004">
    <property type="protein sequence ID" value="RXK09667.1"/>
    <property type="molecule type" value="Genomic_DNA"/>
</dbReference>
<evidence type="ECO:0000313" key="2">
    <source>
        <dbReference type="EMBL" id="RXK09667.1"/>
    </source>
</evidence>
<evidence type="ECO:0000259" key="1">
    <source>
        <dbReference type="Pfam" id="PF09836"/>
    </source>
</evidence>
<organism evidence="2 3">
    <name type="scientific">Halarcobacter bivalviorum</name>
    <dbReference type="NCBI Taxonomy" id="663364"/>
    <lineage>
        <taxon>Bacteria</taxon>
        <taxon>Pseudomonadati</taxon>
        <taxon>Campylobacterota</taxon>
        <taxon>Epsilonproteobacteria</taxon>
        <taxon>Campylobacterales</taxon>
        <taxon>Arcobacteraceae</taxon>
        <taxon>Halarcobacter</taxon>
    </lineage>
</organism>
<dbReference type="Pfam" id="PF09836">
    <property type="entry name" value="DUF2063"/>
    <property type="match status" value="1"/>
</dbReference>
<accession>A0AAX2A7T8</accession>
<gene>
    <name evidence="2" type="ORF">CRV05_07990</name>
</gene>
<proteinExistence type="predicted"/>
<reference evidence="2 3" key="1">
    <citation type="submission" date="2017-10" db="EMBL/GenBank/DDBJ databases">
        <title>Genomics of the genus Arcobacter.</title>
        <authorList>
            <person name="Perez-Cataluna A."/>
            <person name="Figueras M.J."/>
        </authorList>
    </citation>
    <scope>NUCLEOTIDE SEQUENCE [LARGE SCALE GENOMIC DNA]</scope>
    <source>
        <strain evidence="2 3">CECT 7835</strain>
    </source>
</reference>